<evidence type="ECO:0000313" key="2">
    <source>
        <dbReference type="Proteomes" id="UP000271889"/>
    </source>
</evidence>
<dbReference type="Proteomes" id="UP000271889">
    <property type="component" value="Unassembled WGS sequence"/>
</dbReference>
<protein>
    <recommendedName>
        <fullName evidence="3">C2H2-type domain-containing protein</fullName>
    </recommendedName>
</protein>
<sequence>MKRYRIFFTHYQPETKEDAPQLIEVVVHSAANGEDAVVDDVHSEEAVDSHVYACPIIECGMQSQNKEEVEEHIAAVHGDMQDWVDDGAEAEAFASGSETIVVNDVQDGQEQNIVSEQHPIMVTEDQQYRYYPYEEESEYGFFYSTERQWIGKTDPFRVSLVLCSRQTVAATPPFSLCAKS</sequence>
<accession>A0A3P6TFS7</accession>
<keyword evidence="2" id="KW-1185">Reference proteome</keyword>
<dbReference type="EMBL" id="UYRV01028065">
    <property type="protein sequence ID" value="VDK81913.1"/>
    <property type="molecule type" value="Genomic_DNA"/>
</dbReference>
<reference evidence="1 2" key="1">
    <citation type="submission" date="2018-11" db="EMBL/GenBank/DDBJ databases">
        <authorList>
            <consortium name="Pathogen Informatics"/>
        </authorList>
    </citation>
    <scope>NUCLEOTIDE SEQUENCE [LARGE SCALE GENOMIC DNA]</scope>
</reference>
<evidence type="ECO:0000313" key="1">
    <source>
        <dbReference type="EMBL" id="VDK81913.1"/>
    </source>
</evidence>
<proteinExistence type="predicted"/>
<organism evidence="1 2">
    <name type="scientific">Cylicostephanus goldi</name>
    <name type="common">Nematode worm</name>
    <dbReference type="NCBI Taxonomy" id="71465"/>
    <lineage>
        <taxon>Eukaryota</taxon>
        <taxon>Metazoa</taxon>
        <taxon>Ecdysozoa</taxon>
        <taxon>Nematoda</taxon>
        <taxon>Chromadorea</taxon>
        <taxon>Rhabditida</taxon>
        <taxon>Rhabditina</taxon>
        <taxon>Rhabditomorpha</taxon>
        <taxon>Strongyloidea</taxon>
        <taxon>Strongylidae</taxon>
        <taxon>Cylicostephanus</taxon>
    </lineage>
</organism>
<evidence type="ECO:0008006" key="3">
    <source>
        <dbReference type="Google" id="ProtNLM"/>
    </source>
</evidence>
<gene>
    <name evidence="1" type="ORF">CGOC_LOCUS7890</name>
</gene>
<dbReference type="AlphaFoldDB" id="A0A3P6TFS7"/>
<name>A0A3P6TFS7_CYLGO</name>